<evidence type="ECO:0000256" key="3">
    <source>
        <dbReference type="ARBA" id="ARBA00022692"/>
    </source>
</evidence>
<keyword evidence="7" id="KW-0175">Coiled coil</keyword>
<organism evidence="9 10">
    <name type="scientific">Desulfotignum phosphitoxidans DSM 13687</name>
    <dbReference type="NCBI Taxonomy" id="1286635"/>
    <lineage>
        <taxon>Bacteria</taxon>
        <taxon>Pseudomonadati</taxon>
        <taxon>Thermodesulfobacteriota</taxon>
        <taxon>Desulfobacteria</taxon>
        <taxon>Desulfobacterales</taxon>
        <taxon>Desulfobacteraceae</taxon>
        <taxon>Desulfotignum</taxon>
    </lineage>
</organism>
<evidence type="ECO:0000256" key="8">
    <source>
        <dbReference type="SAM" id="Phobius"/>
    </source>
</evidence>
<name>S0G733_9BACT</name>
<evidence type="ECO:0000256" key="5">
    <source>
        <dbReference type="ARBA" id="ARBA00023136"/>
    </source>
</evidence>
<dbReference type="AlphaFoldDB" id="S0G733"/>
<dbReference type="Pfam" id="PF04977">
    <property type="entry name" value="DivIC"/>
    <property type="match status" value="1"/>
</dbReference>
<reference evidence="9 10" key="1">
    <citation type="journal article" date="2013" name="Genome Announc.">
        <title>Draft Genome Sequence of Desulfotignum phosphitoxidans DSM 13687 Strain FiPS-3.</title>
        <authorList>
            <person name="Poehlein A."/>
            <person name="Daniel R."/>
            <person name="Simeonova D.D."/>
        </authorList>
    </citation>
    <scope>NUCLEOTIDE SEQUENCE [LARGE SCALE GENOMIC DNA]</scope>
    <source>
        <strain evidence="9 10">DSM 13687</strain>
    </source>
</reference>
<dbReference type="OrthoDB" id="5421002at2"/>
<evidence type="ECO:0000256" key="6">
    <source>
        <dbReference type="ARBA" id="ARBA00023306"/>
    </source>
</evidence>
<dbReference type="GO" id="GO:0043093">
    <property type="term" value="P:FtsZ-dependent cytokinesis"/>
    <property type="evidence" value="ECO:0007669"/>
    <property type="project" value="TreeGrafter"/>
</dbReference>
<gene>
    <name evidence="9" type="primary">mviN</name>
    <name evidence="9" type="ORF">Dpo_2c05130</name>
</gene>
<keyword evidence="4 8" id="KW-1133">Transmembrane helix</keyword>
<keyword evidence="6" id="KW-0131">Cell cycle</keyword>
<dbReference type="EMBL" id="APJX01000002">
    <property type="protein sequence ID" value="EMS80812.1"/>
    <property type="molecule type" value="Genomic_DNA"/>
</dbReference>
<dbReference type="GO" id="GO:0030428">
    <property type="term" value="C:cell septum"/>
    <property type="evidence" value="ECO:0007669"/>
    <property type="project" value="TreeGrafter"/>
</dbReference>
<evidence type="ECO:0000256" key="1">
    <source>
        <dbReference type="ARBA" id="ARBA00022475"/>
    </source>
</evidence>
<accession>S0G733</accession>
<evidence type="ECO:0000313" key="10">
    <source>
        <dbReference type="Proteomes" id="UP000014216"/>
    </source>
</evidence>
<protein>
    <submittedName>
        <fullName evidence="9">Virulence factor MviN</fullName>
    </submittedName>
</protein>
<comment type="caution">
    <text evidence="9">The sequence shown here is derived from an EMBL/GenBank/DDBJ whole genome shotgun (WGS) entry which is preliminary data.</text>
</comment>
<keyword evidence="10" id="KW-1185">Reference proteome</keyword>
<dbReference type="InterPro" id="IPR007060">
    <property type="entry name" value="FtsL/DivIC"/>
</dbReference>
<keyword evidence="3 8" id="KW-0812">Transmembrane</keyword>
<dbReference type="InterPro" id="IPR023081">
    <property type="entry name" value="Cell_div_FtsB"/>
</dbReference>
<dbReference type="PANTHER" id="PTHR37485">
    <property type="entry name" value="CELL DIVISION PROTEIN FTSB"/>
    <property type="match status" value="1"/>
</dbReference>
<proteinExistence type="predicted"/>
<evidence type="ECO:0000256" key="7">
    <source>
        <dbReference type="SAM" id="Coils"/>
    </source>
</evidence>
<keyword evidence="1" id="KW-1003">Cell membrane</keyword>
<keyword evidence="2" id="KW-0132">Cell division</keyword>
<evidence type="ECO:0000313" key="9">
    <source>
        <dbReference type="EMBL" id="EMS80812.1"/>
    </source>
</evidence>
<feature type="transmembrane region" description="Helical" evidence="8">
    <location>
        <begin position="7"/>
        <end position="25"/>
    </location>
</feature>
<dbReference type="PANTHER" id="PTHR37485:SF1">
    <property type="entry name" value="CELL DIVISION PROTEIN FTSB"/>
    <property type="match status" value="1"/>
</dbReference>
<evidence type="ECO:0000256" key="4">
    <source>
        <dbReference type="ARBA" id="ARBA00022989"/>
    </source>
</evidence>
<keyword evidence="5 8" id="KW-0472">Membrane</keyword>
<dbReference type="RefSeq" id="WP_006965100.1">
    <property type="nucleotide sequence ID" value="NZ_APJX01000002.1"/>
</dbReference>
<feature type="coiled-coil region" evidence="7">
    <location>
        <begin position="33"/>
        <end position="67"/>
    </location>
</feature>
<sequence>MGRIEKFGLYLTLFLMGLFLVFIFFSTHGIRDYRQLNRQKASVSAQIDIVKQENQRIENQILRLKQDIEYIRHLAKHEQGMAAPDELIFKQKNK</sequence>
<dbReference type="Proteomes" id="UP000014216">
    <property type="component" value="Unassembled WGS sequence"/>
</dbReference>
<evidence type="ECO:0000256" key="2">
    <source>
        <dbReference type="ARBA" id="ARBA00022618"/>
    </source>
</evidence>